<keyword evidence="6 10" id="KW-0472">Membrane</keyword>
<dbReference type="CDD" id="cd17874">
    <property type="entry name" value="FtsY"/>
    <property type="match status" value="1"/>
</dbReference>
<dbReference type="InterPro" id="IPR000897">
    <property type="entry name" value="SRP54_GTPase_dom"/>
</dbReference>
<dbReference type="NCBIfam" id="TIGR00064">
    <property type="entry name" value="ftsY"/>
    <property type="match status" value="1"/>
</dbReference>
<evidence type="ECO:0000313" key="13">
    <source>
        <dbReference type="Proteomes" id="UP000219327"/>
    </source>
</evidence>
<evidence type="ECO:0000256" key="7">
    <source>
        <dbReference type="ARBA" id="ARBA00023170"/>
    </source>
</evidence>
<evidence type="ECO:0000256" key="4">
    <source>
        <dbReference type="ARBA" id="ARBA00022801"/>
    </source>
</evidence>
<feature type="binding site" evidence="10">
    <location>
        <begin position="201"/>
        <end position="205"/>
    </location>
    <ligand>
        <name>GTP</name>
        <dbReference type="ChEBI" id="CHEBI:37565"/>
    </ligand>
</feature>
<keyword evidence="4 10" id="KW-0378">Hydrolase</keyword>
<dbReference type="Gene3D" id="1.20.120.140">
    <property type="entry name" value="Signal recognition particle SRP54, nucleotide-binding domain"/>
    <property type="match status" value="1"/>
</dbReference>
<dbReference type="Pfam" id="PF02881">
    <property type="entry name" value="SRP54_N"/>
    <property type="match status" value="1"/>
</dbReference>
<dbReference type="GO" id="GO:0003924">
    <property type="term" value="F:GTPase activity"/>
    <property type="evidence" value="ECO:0007669"/>
    <property type="project" value="UniProtKB-UniRule"/>
</dbReference>
<dbReference type="GO" id="GO:0005886">
    <property type="term" value="C:plasma membrane"/>
    <property type="evidence" value="ECO:0007669"/>
    <property type="project" value="UniProtKB-SubCell"/>
</dbReference>
<dbReference type="Proteomes" id="UP000219327">
    <property type="component" value="Unassembled WGS sequence"/>
</dbReference>
<dbReference type="InterPro" id="IPR003593">
    <property type="entry name" value="AAA+_ATPase"/>
</dbReference>
<organism evidence="12 13">
    <name type="scientific">OM182 bacterium MED-G24</name>
    <dbReference type="NCBI Taxonomy" id="1986255"/>
    <lineage>
        <taxon>Bacteria</taxon>
        <taxon>Pseudomonadati</taxon>
        <taxon>Pseudomonadota</taxon>
        <taxon>Gammaproteobacteria</taxon>
        <taxon>OMG group</taxon>
        <taxon>OM182 clade</taxon>
    </lineage>
</organism>
<dbReference type="GO" id="GO:0005047">
    <property type="term" value="F:signal recognition particle binding"/>
    <property type="evidence" value="ECO:0007669"/>
    <property type="project" value="TreeGrafter"/>
</dbReference>
<dbReference type="GO" id="GO:0005525">
    <property type="term" value="F:GTP binding"/>
    <property type="evidence" value="ECO:0007669"/>
    <property type="project" value="UniProtKB-UniRule"/>
</dbReference>
<evidence type="ECO:0000256" key="2">
    <source>
        <dbReference type="ARBA" id="ARBA00022490"/>
    </source>
</evidence>
<dbReference type="InterPro" id="IPR013822">
    <property type="entry name" value="Signal_recog_particl_SRP54_hlx"/>
</dbReference>
<proteinExistence type="inferred from homology"/>
<comment type="subunit">
    <text evidence="10">Part of the signal recognition particle protein translocation system, which is composed of SRP and FtsY. SRP is a ribonucleoprotein composed of Ffh and a 4.5S RNA molecule.</text>
</comment>
<dbReference type="FunFam" id="1.20.120.140:FF:000002">
    <property type="entry name" value="Signal recognition particle receptor FtsY"/>
    <property type="match status" value="1"/>
</dbReference>
<protein>
    <recommendedName>
        <fullName evidence="10">Signal recognition particle receptor FtsY</fullName>
        <shortName evidence="10">SRP receptor</shortName>
        <ecNumber evidence="10">3.6.5.4</ecNumber>
    </recommendedName>
</protein>
<dbReference type="SMART" id="SM00963">
    <property type="entry name" value="SRP54_N"/>
    <property type="match status" value="1"/>
</dbReference>
<keyword evidence="7 10" id="KW-0675">Receptor</keyword>
<dbReference type="InterPro" id="IPR042101">
    <property type="entry name" value="SRP54_N_sf"/>
</dbReference>
<evidence type="ECO:0000256" key="5">
    <source>
        <dbReference type="ARBA" id="ARBA00023134"/>
    </source>
</evidence>
<feature type="domain" description="SRP54-type proteins GTP-binding" evidence="11">
    <location>
        <begin position="286"/>
        <end position="299"/>
    </location>
</feature>
<comment type="subcellular location">
    <subcellularLocation>
        <location evidence="10">Cell membrane</location>
        <topology evidence="10">Peripheral membrane protein</topology>
        <orientation evidence="10">Cytoplasmic side</orientation>
    </subcellularLocation>
    <subcellularLocation>
        <location evidence="10">Cytoplasm</location>
    </subcellularLocation>
</comment>
<dbReference type="GO" id="GO:0006614">
    <property type="term" value="P:SRP-dependent cotranslational protein targeting to membrane"/>
    <property type="evidence" value="ECO:0007669"/>
    <property type="project" value="InterPro"/>
</dbReference>
<accession>A0A2A5X1J3</accession>
<dbReference type="SUPFAM" id="SSF47364">
    <property type="entry name" value="Domain of the SRP/SRP receptor G-proteins"/>
    <property type="match status" value="1"/>
</dbReference>
<sequence>MNDESENEKRPGFFGRLKAGLARTRSRLTDSIEDLVLGEKAVDDALLEDIEAALLSADVGVAATSEILENMTRRVARAELADSEAVYQGLREELLAIIAPCEVSMDVTAASPFVILMVGVNGAGKTTTVGKLAQHYKREGLGVLLAAGDTYRAAAVEQLEVWGERNGVPVVAQHMGADSASVVFDALSAAQARNMDLLIADTAGRLQSKKNLMEELSKVQRVLKKLDENAPHEVLLVVDASTGQNAISQAQEFLAAVDVSGIVITKLDGTAKGGVIFAIAKQLAIPIRYIGVGESAEDLRPFNAEDFVEALFPAP</sequence>
<dbReference type="Pfam" id="PF00448">
    <property type="entry name" value="SRP54"/>
    <property type="match status" value="1"/>
</dbReference>
<keyword evidence="5 10" id="KW-0342">GTP-binding</keyword>
<evidence type="ECO:0000313" key="12">
    <source>
        <dbReference type="EMBL" id="PDH42176.1"/>
    </source>
</evidence>
<evidence type="ECO:0000256" key="9">
    <source>
        <dbReference type="ARBA" id="ARBA00053570"/>
    </source>
</evidence>
<gene>
    <name evidence="10" type="primary">ftsY</name>
    <name evidence="12" type="ORF">CNE99_00200</name>
</gene>
<reference evidence="12 13" key="1">
    <citation type="submission" date="2017-08" db="EMBL/GenBank/DDBJ databases">
        <title>Fine stratification of microbial communities through a metagenomic profile of the photic zone.</title>
        <authorList>
            <person name="Haro-Moreno J.M."/>
            <person name="Lopez-Perez M."/>
            <person name="De La Torre J."/>
            <person name="Picazo A."/>
            <person name="Camacho A."/>
            <person name="Rodriguez-Valera F."/>
        </authorList>
    </citation>
    <scope>NUCLEOTIDE SEQUENCE [LARGE SCALE GENOMIC DNA]</scope>
    <source>
        <strain evidence="12">MED-G24</strain>
    </source>
</reference>
<comment type="catalytic activity">
    <reaction evidence="8 10">
        <text>GTP + H2O = GDP + phosphate + H(+)</text>
        <dbReference type="Rhea" id="RHEA:19669"/>
        <dbReference type="ChEBI" id="CHEBI:15377"/>
        <dbReference type="ChEBI" id="CHEBI:15378"/>
        <dbReference type="ChEBI" id="CHEBI:37565"/>
        <dbReference type="ChEBI" id="CHEBI:43474"/>
        <dbReference type="ChEBI" id="CHEBI:58189"/>
        <dbReference type="EC" id="3.6.5.4"/>
    </reaction>
</comment>
<dbReference type="EMBL" id="NTKD01000001">
    <property type="protein sequence ID" value="PDH42176.1"/>
    <property type="molecule type" value="Genomic_DNA"/>
</dbReference>
<dbReference type="PROSITE" id="PS00300">
    <property type="entry name" value="SRP54"/>
    <property type="match status" value="1"/>
</dbReference>
<evidence type="ECO:0000256" key="3">
    <source>
        <dbReference type="ARBA" id="ARBA00022741"/>
    </source>
</evidence>
<dbReference type="SUPFAM" id="SSF52540">
    <property type="entry name" value="P-loop containing nucleoside triphosphate hydrolases"/>
    <property type="match status" value="1"/>
</dbReference>
<feature type="binding site" evidence="10">
    <location>
        <begin position="265"/>
        <end position="268"/>
    </location>
    <ligand>
        <name>GTP</name>
        <dbReference type="ChEBI" id="CHEBI:37565"/>
    </ligand>
</feature>
<dbReference type="GO" id="GO:0005737">
    <property type="term" value="C:cytoplasm"/>
    <property type="evidence" value="ECO:0007669"/>
    <property type="project" value="UniProtKB-SubCell"/>
</dbReference>
<dbReference type="Gene3D" id="3.40.50.300">
    <property type="entry name" value="P-loop containing nucleotide triphosphate hydrolases"/>
    <property type="match status" value="1"/>
</dbReference>
<dbReference type="InterPro" id="IPR027417">
    <property type="entry name" value="P-loop_NTPase"/>
</dbReference>
<dbReference type="InterPro" id="IPR036225">
    <property type="entry name" value="SRP/SRP_N"/>
</dbReference>
<dbReference type="SMART" id="SM00962">
    <property type="entry name" value="SRP54"/>
    <property type="match status" value="1"/>
</dbReference>
<dbReference type="PANTHER" id="PTHR43134">
    <property type="entry name" value="SIGNAL RECOGNITION PARTICLE RECEPTOR SUBUNIT ALPHA"/>
    <property type="match status" value="1"/>
</dbReference>
<feature type="binding site" evidence="10">
    <location>
        <begin position="119"/>
        <end position="126"/>
    </location>
    <ligand>
        <name>GTP</name>
        <dbReference type="ChEBI" id="CHEBI:37565"/>
    </ligand>
</feature>
<evidence type="ECO:0000256" key="1">
    <source>
        <dbReference type="ARBA" id="ARBA00022475"/>
    </source>
</evidence>
<dbReference type="SMART" id="SM00382">
    <property type="entry name" value="AAA"/>
    <property type="match status" value="1"/>
</dbReference>
<evidence type="ECO:0000256" key="10">
    <source>
        <dbReference type="HAMAP-Rule" id="MF_00920"/>
    </source>
</evidence>
<comment type="similarity">
    <text evidence="10">Belongs to the GTP-binding SRP family. FtsY subfamily.</text>
</comment>
<keyword evidence="3 10" id="KW-0547">Nucleotide-binding</keyword>
<dbReference type="HAMAP" id="MF_00920">
    <property type="entry name" value="FtsY"/>
    <property type="match status" value="1"/>
</dbReference>
<name>A0A2A5X1J3_9GAMM</name>
<keyword evidence="2 10" id="KW-0963">Cytoplasm</keyword>
<dbReference type="AlphaFoldDB" id="A0A2A5X1J3"/>
<dbReference type="PANTHER" id="PTHR43134:SF1">
    <property type="entry name" value="SIGNAL RECOGNITION PARTICLE RECEPTOR SUBUNIT ALPHA"/>
    <property type="match status" value="1"/>
</dbReference>
<evidence type="ECO:0000256" key="6">
    <source>
        <dbReference type="ARBA" id="ARBA00023136"/>
    </source>
</evidence>
<dbReference type="InterPro" id="IPR004390">
    <property type="entry name" value="SR_rcpt_FtsY"/>
</dbReference>
<comment type="caution">
    <text evidence="12">The sequence shown here is derived from an EMBL/GenBank/DDBJ whole genome shotgun (WGS) entry which is preliminary data.</text>
</comment>
<keyword evidence="1 10" id="KW-1003">Cell membrane</keyword>
<comment type="function">
    <text evidence="9 10">Involved in targeting and insertion of nascent membrane proteins into the cytoplasmic membrane. Acts as a receptor for the complex formed by the signal recognition particle (SRP) and the ribosome-nascent chain (RNC). Interaction with SRP-RNC leads to the transfer of the RNC complex to the Sec translocase for insertion into the membrane, the hydrolysis of GTP by both Ffh and FtsY, and the dissociation of the SRP-FtsY complex into the individual components.</text>
</comment>
<evidence type="ECO:0000259" key="11">
    <source>
        <dbReference type="PROSITE" id="PS00300"/>
    </source>
</evidence>
<dbReference type="FunFam" id="3.40.50.300:FF:000053">
    <property type="entry name" value="Signal recognition particle receptor FtsY"/>
    <property type="match status" value="1"/>
</dbReference>
<dbReference type="EC" id="3.6.5.4" evidence="10"/>
<evidence type="ECO:0000256" key="8">
    <source>
        <dbReference type="ARBA" id="ARBA00048027"/>
    </source>
</evidence>